<dbReference type="Pfam" id="PF13424">
    <property type="entry name" value="TPR_12"/>
    <property type="match status" value="4"/>
</dbReference>
<dbReference type="Gene3D" id="1.25.40.10">
    <property type="entry name" value="Tetratricopeptide repeat domain"/>
    <property type="match status" value="3"/>
</dbReference>
<gene>
    <name evidence="1" type="ORF">ACFO9E_27700</name>
</gene>
<accession>A0ABV9GEF7</accession>
<reference evidence="2" key="1">
    <citation type="journal article" date="2019" name="Int. J. Syst. Evol. Microbiol.">
        <title>The Global Catalogue of Microorganisms (GCM) 10K type strain sequencing project: providing services to taxonomists for standard genome sequencing and annotation.</title>
        <authorList>
            <consortium name="The Broad Institute Genomics Platform"/>
            <consortium name="The Broad Institute Genome Sequencing Center for Infectious Disease"/>
            <person name="Wu L."/>
            <person name="Ma J."/>
        </authorList>
    </citation>
    <scope>NUCLEOTIDE SEQUENCE [LARGE SCALE GENOMIC DNA]</scope>
    <source>
        <strain evidence="2">CGMCC 4.7139</strain>
    </source>
</reference>
<dbReference type="SUPFAM" id="SSF48452">
    <property type="entry name" value="TPR-like"/>
    <property type="match status" value="4"/>
</dbReference>
<dbReference type="Gene3D" id="3.40.50.300">
    <property type="entry name" value="P-loop containing nucleotide triphosphate hydrolases"/>
    <property type="match status" value="1"/>
</dbReference>
<evidence type="ECO:0000313" key="2">
    <source>
        <dbReference type="Proteomes" id="UP001595993"/>
    </source>
</evidence>
<sequence>MRVGTVPQLASAFQPRPGLREQIDQAHTGHTTVVLAGGGGVGKSQMTVACAHQALAAGTELVVWVNAAETEQVITGYARAAHRVQAPGAVGQDAETDAQAFLDWLAATCRSWLLVLDDLTDLDSIAPWWPPPSPARGGRVLATTRRRDALLSGGGRAIVEVDAYTPDEAITYLSQRFIGADMAHLLDEQAQDLVRELGYLPLALAHAAAYMINEAVSCARYLPLLTDRQVHLERLLPRQADSEGYGRHIVAALLLALDAAQRVDPVGLAAPALRLAAHLDPAGHPDELWADAAVTGYLTAHRALPTTPPATAPAAAEPTEVTAEQAQAAVQLLHRYGLITCEARGGSRAVRLHALTARAAREGTPAPEIPAVVQAVADGLASLWPEADHTNPDLCAVLRANTDTLAAHAGDLLWQPDGHWVLYRAGLSLVNTGLYAAALTHWHRLATDSERLLGDEHPDTLTAAANLALCYSVAGRATEAISLRERVLADSERLLGDEHPDTLTARHGLAHSYMVAGRFTEAITLLEQVLAGRERLLGDEHPRTLSARAHLAHCYAAAERATEAITLLERVAADSERLLGEHPLTLAAGESLALSYSLAGRLTETITLLERVLAGRERLLGDEHPETLTARHSLAHSYSLAGRHTEEIPLLERVLADSERLLGDEHPLTLTARHSLAHSYSLAGRHTEEIPLLERVLADSERLLGDEHPDTLTARKILTHSYSLAGRHTEEISLLERVLADSERLLGDEHPDTLTARKILALSYGAVERTPEAIPLLERVAADYERLLGDEHPDTLIVWEGLALSYSLAGRLTEAITLQERVAADYERLLGDEHPDTLTARANLAFSYSLAGRLTEAITLQERVAADYERLLGDEHPDTMMAVDTLHEWRRAQKPRWWLFIKTWFGRR</sequence>
<dbReference type="Proteomes" id="UP001595993">
    <property type="component" value="Unassembled WGS sequence"/>
</dbReference>
<dbReference type="PANTHER" id="PTHR46082">
    <property type="entry name" value="ATP/GTP-BINDING PROTEIN-RELATED"/>
    <property type="match status" value="1"/>
</dbReference>
<organism evidence="1 2">
    <name type="scientific">Streptomyces maoxianensis</name>
    <dbReference type="NCBI Taxonomy" id="1459942"/>
    <lineage>
        <taxon>Bacteria</taxon>
        <taxon>Bacillati</taxon>
        <taxon>Actinomycetota</taxon>
        <taxon>Actinomycetes</taxon>
        <taxon>Kitasatosporales</taxon>
        <taxon>Streptomycetaceae</taxon>
        <taxon>Streptomyces</taxon>
    </lineage>
</organism>
<dbReference type="InterPro" id="IPR027417">
    <property type="entry name" value="P-loop_NTPase"/>
</dbReference>
<protein>
    <submittedName>
        <fullName evidence="1">Tetratricopeptide repeat protein</fullName>
    </submittedName>
</protein>
<name>A0ABV9GEF7_9ACTN</name>
<proteinExistence type="predicted"/>
<dbReference type="PANTHER" id="PTHR46082:SF6">
    <property type="entry name" value="AAA+ ATPASE DOMAIN-CONTAINING PROTEIN-RELATED"/>
    <property type="match status" value="1"/>
</dbReference>
<keyword evidence="2" id="KW-1185">Reference proteome</keyword>
<comment type="caution">
    <text evidence="1">The sequence shown here is derived from an EMBL/GenBank/DDBJ whole genome shotgun (WGS) entry which is preliminary data.</text>
</comment>
<evidence type="ECO:0000313" key="1">
    <source>
        <dbReference type="EMBL" id="MFC4611543.1"/>
    </source>
</evidence>
<dbReference type="Pfam" id="PF13374">
    <property type="entry name" value="TPR_10"/>
    <property type="match status" value="3"/>
</dbReference>
<dbReference type="EMBL" id="JBHSFE010000026">
    <property type="protein sequence ID" value="MFC4611543.1"/>
    <property type="molecule type" value="Genomic_DNA"/>
</dbReference>
<dbReference type="InterPro" id="IPR053137">
    <property type="entry name" value="NLR-like"/>
</dbReference>
<dbReference type="SUPFAM" id="SSF52540">
    <property type="entry name" value="P-loop containing nucleoside triphosphate hydrolases"/>
    <property type="match status" value="1"/>
</dbReference>
<dbReference type="InterPro" id="IPR011990">
    <property type="entry name" value="TPR-like_helical_dom_sf"/>
</dbReference>